<dbReference type="EMBL" id="UXAW01000078">
    <property type="protein sequence ID" value="VDC30385.1"/>
    <property type="molecule type" value="Genomic_DNA"/>
</dbReference>
<keyword evidence="1 2" id="KW-0732">Signal</keyword>
<dbReference type="Pfam" id="PF13416">
    <property type="entry name" value="SBP_bac_8"/>
    <property type="match status" value="1"/>
</dbReference>
<keyword evidence="4" id="KW-1185">Reference proteome</keyword>
<accession>A0A3P5XQZ8</accession>
<dbReference type="InterPro" id="IPR006059">
    <property type="entry name" value="SBP"/>
</dbReference>
<name>A0A3P5XQZ8_9RHOB</name>
<evidence type="ECO:0000313" key="3">
    <source>
        <dbReference type="EMBL" id="VDC30385.1"/>
    </source>
</evidence>
<feature type="chain" id="PRO_5018055353" evidence="2">
    <location>
        <begin position="21"/>
        <end position="359"/>
    </location>
</feature>
<evidence type="ECO:0000256" key="1">
    <source>
        <dbReference type="ARBA" id="ARBA00022729"/>
    </source>
</evidence>
<evidence type="ECO:0000256" key="2">
    <source>
        <dbReference type="SAM" id="SignalP"/>
    </source>
</evidence>
<dbReference type="AlphaFoldDB" id="A0A3P5XQZ8"/>
<evidence type="ECO:0000313" key="4">
    <source>
        <dbReference type="Proteomes" id="UP000277498"/>
    </source>
</evidence>
<dbReference type="SUPFAM" id="SSF53850">
    <property type="entry name" value="Periplasmic binding protein-like II"/>
    <property type="match status" value="1"/>
</dbReference>
<proteinExistence type="predicted"/>
<feature type="signal peptide" evidence="2">
    <location>
        <begin position="1"/>
        <end position="20"/>
    </location>
</feature>
<sequence length="359" mass="38120">MKKFLALTTALGGLALPAAAQEITVMGWGGAYTQSQIEAYQKPFAEKTGIKVTSVDADNPATPIKAQVDAGNVTIDVANLEIADAVRLCDEGLIIPIDAASLPAGADGTPATEDFLEGTITECMIPTDIFSTIVAYDASKFPEGAAPATIADFFDTEKFPGKRGMKKGAKATLEMALMADGVPAAEVYALLETAEGQDRAFAKLDTIKKDAVFWEAGAQPPQLLADGEVSMTMGWNGRIFNAAVAENKPFVIIWDGQVYEWEGYVIPKGAPNEEAALEFVKFATSSEPAAKAAEYISYGPPRKSSASLVGNIQGSDQPMSPNLPTSPENMTNALASDMGFWVDRDTELGERFNAWLSAN</sequence>
<reference evidence="3 4" key="1">
    <citation type="submission" date="2018-11" db="EMBL/GenBank/DDBJ databases">
        <authorList>
            <person name="Criscuolo A."/>
        </authorList>
    </citation>
    <scope>NUCLEOTIDE SEQUENCE [LARGE SCALE GENOMIC DNA]</scope>
    <source>
        <strain evidence="3">ACIP111625</strain>
    </source>
</reference>
<dbReference type="PANTHER" id="PTHR30222:SF2">
    <property type="entry name" value="ABC TRANSPORTER SUBSTRATE-BINDING PROTEIN"/>
    <property type="match status" value="1"/>
</dbReference>
<dbReference type="Gene3D" id="3.40.190.10">
    <property type="entry name" value="Periplasmic binding protein-like II"/>
    <property type="match status" value="2"/>
</dbReference>
<organism evidence="3 4">
    <name type="scientific">Pseudogemmobacter humi</name>
    <dbReference type="NCBI Taxonomy" id="2483812"/>
    <lineage>
        <taxon>Bacteria</taxon>
        <taxon>Pseudomonadati</taxon>
        <taxon>Pseudomonadota</taxon>
        <taxon>Alphaproteobacteria</taxon>
        <taxon>Rhodobacterales</taxon>
        <taxon>Paracoccaceae</taxon>
        <taxon>Pseudogemmobacter</taxon>
    </lineage>
</organism>
<dbReference type="RefSeq" id="WP_124087295.1">
    <property type="nucleotide sequence ID" value="NZ_UXAW01000078.1"/>
</dbReference>
<protein>
    <submittedName>
        <fullName evidence="3">Spermidine/putrescine-binding periplasmic protein</fullName>
    </submittedName>
</protein>
<gene>
    <name evidence="3" type="primary">potD_2</name>
    <name evidence="3" type="ORF">XINFAN_02554</name>
</gene>
<dbReference type="OrthoDB" id="9815444at2"/>
<dbReference type="PANTHER" id="PTHR30222">
    <property type="entry name" value="SPERMIDINE/PUTRESCINE-BINDING PERIPLASMIC PROTEIN"/>
    <property type="match status" value="1"/>
</dbReference>
<dbReference type="CDD" id="cd13589">
    <property type="entry name" value="PBP2_polyamine_RpCGA009"/>
    <property type="match status" value="1"/>
</dbReference>
<dbReference type="Proteomes" id="UP000277498">
    <property type="component" value="Unassembled WGS sequence"/>
</dbReference>